<dbReference type="EMBL" id="JAYMYQ010000002">
    <property type="protein sequence ID" value="KAK7349384.1"/>
    <property type="molecule type" value="Genomic_DNA"/>
</dbReference>
<dbReference type="AlphaFoldDB" id="A0AAN9QVR9"/>
<protein>
    <submittedName>
        <fullName evidence="1">Uncharacterized protein</fullName>
    </submittedName>
</protein>
<name>A0AAN9QVR9_CANGL</name>
<keyword evidence="2" id="KW-1185">Reference proteome</keyword>
<accession>A0AAN9QVR9</accession>
<sequence length="96" mass="10707">MNLERLMHGSKARPHGSLAATAVKASIGHAAGQGDPYAVVRVAFIAPSHQVALYAPQLGPCFEEKTRGKFSEMHFHYHLHNQIVFYATRHRAKIHH</sequence>
<reference evidence="1 2" key="1">
    <citation type="submission" date="2024-01" db="EMBL/GenBank/DDBJ databases">
        <title>The genomes of 5 underutilized Papilionoideae crops provide insights into root nodulation and disease resistanc.</title>
        <authorList>
            <person name="Jiang F."/>
        </authorList>
    </citation>
    <scope>NUCLEOTIDE SEQUENCE [LARGE SCALE GENOMIC DNA]</scope>
    <source>
        <strain evidence="1">LVBAO_FW01</strain>
        <tissue evidence="1">Leaves</tissue>
    </source>
</reference>
<evidence type="ECO:0000313" key="2">
    <source>
        <dbReference type="Proteomes" id="UP001367508"/>
    </source>
</evidence>
<comment type="caution">
    <text evidence="1">The sequence shown here is derived from an EMBL/GenBank/DDBJ whole genome shotgun (WGS) entry which is preliminary data.</text>
</comment>
<dbReference type="Proteomes" id="UP001367508">
    <property type="component" value="Unassembled WGS sequence"/>
</dbReference>
<gene>
    <name evidence="1" type="ORF">VNO77_06714</name>
</gene>
<proteinExistence type="predicted"/>
<organism evidence="1 2">
    <name type="scientific">Canavalia gladiata</name>
    <name type="common">Sword bean</name>
    <name type="synonym">Dolichos gladiatus</name>
    <dbReference type="NCBI Taxonomy" id="3824"/>
    <lineage>
        <taxon>Eukaryota</taxon>
        <taxon>Viridiplantae</taxon>
        <taxon>Streptophyta</taxon>
        <taxon>Embryophyta</taxon>
        <taxon>Tracheophyta</taxon>
        <taxon>Spermatophyta</taxon>
        <taxon>Magnoliopsida</taxon>
        <taxon>eudicotyledons</taxon>
        <taxon>Gunneridae</taxon>
        <taxon>Pentapetalae</taxon>
        <taxon>rosids</taxon>
        <taxon>fabids</taxon>
        <taxon>Fabales</taxon>
        <taxon>Fabaceae</taxon>
        <taxon>Papilionoideae</taxon>
        <taxon>50 kb inversion clade</taxon>
        <taxon>NPAAA clade</taxon>
        <taxon>indigoferoid/millettioid clade</taxon>
        <taxon>Phaseoleae</taxon>
        <taxon>Canavalia</taxon>
    </lineage>
</organism>
<evidence type="ECO:0000313" key="1">
    <source>
        <dbReference type="EMBL" id="KAK7349384.1"/>
    </source>
</evidence>